<dbReference type="Proteomes" id="UP000594263">
    <property type="component" value="Unplaced"/>
</dbReference>
<dbReference type="PANTHER" id="PTHR33095">
    <property type="entry name" value="OS07G0619500 PROTEIN"/>
    <property type="match status" value="1"/>
</dbReference>
<feature type="region of interest" description="Disordered" evidence="1">
    <location>
        <begin position="197"/>
        <end position="245"/>
    </location>
</feature>
<proteinExistence type="predicted"/>
<feature type="compositionally biased region" description="Low complexity" evidence="1">
    <location>
        <begin position="300"/>
        <end position="309"/>
    </location>
</feature>
<reference evidence="2" key="1">
    <citation type="submission" date="2021-01" db="UniProtKB">
        <authorList>
            <consortium name="EnsemblPlants"/>
        </authorList>
    </citation>
    <scope>IDENTIFICATION</scope>
</reference>
<feature type="region of interest" description="Disordered" evidence="1">
    <location>
        <begin position="291"/>
        <end position="319"/>
    </location>
</feature>
<protein>
    <recommendedName>
        <fullName evidence="4">Calmodulin-binding protein</fullName>
    </recommendedName>
</protein>
<sequence length="373" mass="41109">MNLNLIIPSPPTDFNSISGCSTPFASAPSSPPPSSPRVTSPNRAAGFVFFASAPASPTAAKLYAELTHNPSLRDADFAFSSPPSAVPFEWERSPGIPKNRATEDDGERDEFEFDFSGQLERTSLSADELFDEGRIKPVKPLKPPPGLQLGSETEADLSDSLRFRTAHSSPRTTFFGSPRRRPQQAAIDPFTKALEEARKSRASDFTRSRDQSSHKKTRSLSPFRVADILSDDHPPPRQPSAAPPSFWGAFSIPKAYRRWKIKDLLFRSASEGRATEKLAVAECPDSRRYMELSHPEEARNSSFRSAGSTSRRRSSRVPVSAHELHYKVNRAVSQEMRRKTFLPYKQGLLGCLGFVPGGGSELGRSPNGSMTRV</sequence>
<keyword evidence="3" id="KW-1185">Reference proteome</keyword>
<name>A0A7N0T3I3_KALFE</name>
<dbReference type="PANTHER" id="PTHR33095:SF81">
    <property type="entry name" value="OS07G0619500 PROTEIN"/>
    <property type="match status" value="1"/>
</dbReference>
<dbReference type="AlphaFoldDB" id="A0A7N0T3I3"/>
<dbReference type="OMA" id="NDFNGGI"/>
<dbReference type="EnsemblPlants" id="Kaladp0020s0141.1.v1.1">
    <property type="protein sequence ID" value="Kaladp0020s0141.1.v1.1.CDS.1"/>
    <property type="gene ID" value="Kaladp0020s0141.v1.1"/>
</dbReference>
<evidence type="ECO:0000256" key="1">
    <source>
        <dbReference type="SAM" id="MobiDB-lite"/>
    </source>
</evidence>
<dbReference type="InterPro" id="IPR012442">
    <property type="entry name" value="DUF1645_plant"/>
</dbReference>
<dbReference type="Pfam" id="PF07816">
    <property type="entry name" value="DUF1645"/>
    <property type="match status" value="1"/>
</dbReference>
<organism evidence="2 3">
    <name type="scientific">Kalanchoe fedtschenkoi</name>
    <name type="common">Lavender scallops</name>
    <name type="synonym">South American air plant</name>
    <dbReference type="NCBI Taxonomy" id="63787"/>
    <lineage>
        <taxon>Eukaryota</taxon>
        <taxon>Viridiplantae</taxon>
        <taxon>Streptophyta</taxon>
        <taxon>Embryophyta</taxon>
        <taxon>Tracheophyta</taxon>
        <taxon>Spermatophyta</taxon>
        <taxon>Magnoliopsida</taxon>
        <taxon>eudicotyledons</taxon>
        <taxon>Gunneridae</taxon>
        <taxon>Pentapetalae</taxon>
        <taxon>Saxifragales</taxon>
        <taxon>Crassulaceae</taxon>
        <taxon>Kalanchoe</taxon>
    </lineage>
</organism>
<evidence type="ECO:0008006" key="4">
    <source>
        <dbReference type="Google" id="ProtNLM"/>
    </source>
</evidence>
<accession>A0A7N0T3I3</accession>
<feature type="region of interest" description="Disordered" evidence="1">
    <location>
        <begin position="88"/>
        <end position="108"/>
    </location>
</feature>
<feature type="region of interest" description="Disordered" evidence="1">
    <location>
        <begin position="126"/>
        <end position="158"/>
    </location>
</feature>
<feature type="compositionally biased region" description="Basic and acidic residues" evidence="1">
    <location>
        <begin position="197"/>
        <end position="213"/>
    </location>
</feature>
<evidence type="ECO:0000313" key="2">
    <source>
        <dbReference type="EnsemblPlants" id="Kaladp0020s0141.1.v1.1.CDS.1"/>
    </source>
</evidence>
<evidence type="ECO:0000313" key="3">
    <source>
        <dbReference type="Proteomes" id="UP000594263"/>
    </source>
</evidence>
<feature type="region of interest" description="Disordered" evidence="1">
    <location>
        <begin position="18"/>
        <end position="40"/>
    </location>
</feature>
<dbReference type="Gramene" id="Kaladp0020s0141.1.v1.1">
    <property type="protein sequence ID" value="Kaladp0020s0141.1.v1.1.CDS.1"/>
    <property type="gene ID" value="Kaladp0020s0141.v1.1"/>
</dbReference>